<evidence type="ECO:0000313" key="1">
    <source>
        <dbReference type="EMBL" id="RVW70959.1"/>
    </source>
</evidence>
<name>A0A438GFJ4_VITVI</name>
<protein>
    <submittedName>
        <fullName evidence="1">Uncharacterized protein</fullName>
    </submittedName>
</protein>
<sequence length="373" mass="42242">MLCFHQALYADKGIEAKASHSRLRDRCQLVILFHWNVSVAGTQLVQGCSEEGTTSMKENVEQRNLLRAPFLSKGKQKMRNIAKGEDGAVLRVLWVVLIPSLPFHSPFSGMAPLYPSPSAIDLSIPAFQSQSVGIPNHDDAVPQLARLNLLFESFNYDKTKPNSPHGAPIMGIVSQGDIEFSQMGGSKLKLSFPQSLQEVLPRWTSDHWPIVLDTNPFKWVQHLLGALSSNLAVQRAIRKGELEEIILKEEIHWRQKAKVKWVKDGIAAQSCFTKWLTGDETKNFIKFLENERGLVLDNSREHHRGDITYFKKLYLSPLGESWRVEEEYSRRPSTPLNGAFVKGRQILDAVLIANEIVDEKRHQGRKSCIQDRL</sequence>
<comment type="caution">
    <text evidence="1">The sequence shown here is derived from an EMBL/GenBank/DDBJ whole genome shotgun (WGS) entry which is preliminary data.</text>
</comment>
<dbReference type="EMBL" id="QGNW01000450">
    <property type="protein sequence ID" value="RVW70959.1"/>
    <property type="molecule type" value="Genomic_DNA"/>
</dbReference>
<gene>
    <name evidence="1" type="ORF">CK203_050578</name>
</gene>
<proteinExistence type="predicted"/>
<dbReference type="Proteomes" id="UP000288805">
    <property type="component" value="Unassembled WGS sequence"/>
</dbReference>
<dbReference type="AlphaFoldDB" id="A0A438GFJ4"/>
<organism evidence="1 2">
    <name type="scientific">Vitis vinifera</name>
    <name type="common">Grape</name>
    <dbReference type="NCBI Taxonomy" id="29760"/>
    <lineage>
        <taxon>Eukaryota</taxon>
        <taxon>Viridiplantae</taxon>
        <taxon>Streptophyta</taxon>
        <taxon>Embryophyta</taxon>
        <taxon>Tracheophyta</taxon>
        <taxon>Spermatophyta</taxon>
        <taxon>Magnoliopsida</taxon>
        <taxon>eudicotyledons</taxon>
        <taxon>Gunneridae</taxon>
        <taxon>Pentapetalae</taxon>
        <taxon>rosids</taxon>
        <taxon>Vitales</taxon>
        <taxon>Vitaceae</taxon>
        <taxon>Viteae</taxon>
        <taxon>Vitis</taxon>
    </lineage>
</organism>
<evidence type="ECO:0000313" key="2">
    <source>
        <dbReference type="Proteomes" id="UP000288805"/>
    </source>
</evidence>
<accession>A0A438GFJ4</accession>
<reference evidence="1 2" key="1">
    <citation type="journal article" date="2018" name="PLoS Genet.">
        <title>Population sequencing reveals clonal diversity and ancestral inbreeding in the grapevine cultivar Chardonnay.</title>
        <authorList>
            <person name="Roach M.J."/>
            <person name="Johnson D.L."/>
            <person name="Bohlmann J."/>
            <person name="van Vuuren H.J."/>
            <person name="Jones S.J."/>
            <person name="Pretorius I.S."/>
            <person name="Schmidt S.A."/>
            <person name="Borneman A.R."/>
        </authorList>
    </citation>
    <scope>NUCLEOTIDE SEQUENCE [LARGE SCALE GENOMIC DNA]</scope>
    <source>
        <strain evidence="2">cv. Chardonnay</strain>
        <tissue evidence="1">Leaf</tissue>
    </source>
</reference>